<name>A0ABU6ZE22_9FABA</name>
<organism evidence="2 3">
    <name type="scientific">Stylosanthes scabra</name>
    <dbReference type="NCBI Taxonomy" id="79078"/>
    <lineage>
        <taxon>Eukaryota</taxon>
        <taxon>Viridiplantae</taxon>
        <taxon>Streptophyta</taxon>
        <taxon>Embryophyta</taxon>
        <taxon>Tracheophyta</taxon>
        <taxon>Spermatophyta</taxon>
        <taxon>Magnoliopsida</taxon>
        <taxon>eudicotyledons</taxon>
        <taxon>Gunneridae</taxon>
        <taxon>Pentapetalae</taxon>
        <taxon>rosids</taxon>
        <taxon>fabids</taxon>
        <taxon>Fabales</taxon>
        <taxon>Fabaceae</taxon>
        <taxon>Papilionoideae</taxon>
        <taxon>50 kb inversion clade</taxon>
        <taxon>dalbergioids sensu lato</taxon>
        <taxon>Dalbergieae</taxon>
        <taxon>Pterocarpus clade</taxon>
        <taxon>Stylosanthes</taxon>
    </lineage>
</organism>
<protein>
    <submittedName>
        <fullName evidence="2">Uncharacterized protein</fullName>
    </submittedName>
</protein>
<keyword evidence="1" id="KW-0175">Coiled coil</keyword>
<proteinExistence type="predicted"/>
<gene>
    <name evidence="2" type="ORF">PIB30_042632</name>
</gene>
<reference evidence="2 3" key="1">
    <citation type="journal article" date="2023" name="Plants (Basel)">
        <title>Bridging the Gap: Combining Genomics and Transcriptomics Approaches to Understand Stylosanthes scabra, an Orphan Legume from the Brazilian Caatinga.</title>
        <authorList>
            <person name="Ferreira-Neto J.R.C."/>
            <person name="da Silva M.D."/>
            <person name="Binneck E."/>
            <person name="de Melo N.F."/>
            <person name="da Silva R.H."/>
            <person name="de Melo A.L.T.M."/>
            <person name="Pandolfi V."/>
            <person name="Bustamante F.O."/>
            <person name="Brasileiro-Vidal A.C."/>
            <person name="Benko-Iseppon A.M."/>
        </authorList>
    </citation>
    <scope>NUCLEOTIDE SEQUENCE [LARGE SCALE GENOMIC DNA]</scope>
    <source>
        <tissue evidence="2">Leaves</tissue>
    </source>
</reference>
<dbReference type="Proteomes" id="UP001341840">
    <property type="component" value="Unassembled WGS sequence"/>
</dbReference>
<keyword evidence="3" id="KW-1185">Reference proteome</keyword>
<accession>A0ABU6ZE22</accession>
<dbReference type="EMBL" id="JASCZI010272104">
    <property type="protein sequence ID" value="MED6220201.1"/>
    <property type="molecule type" value="Genomic_DNA"/>
</dbReference>
<evidence type="ECO:0000313" key="3">
    <source>
        <dbReference type="Proteomes" id="UP001341840"/>
    </source>
</evidence>
<evidence type="ECO:0000313" key="2">
    <source>
        <dbReference type="EMBL" id="MED6220201.1"/>
    </source>
</evidence>
<evidence type="ECO:0000256" key="1">
    <source>
        <dbReference type="SAM" id="Coils"/>
    </source>
</evidence>
<comment type="caution">
    <text evidence="2">The sequence shown here is derived from an EMBL/GenBank/DDBJ whole genome shotgun (WGS) entry which is preliminary data.</text>
</comment>
<feature type="coiled-coil region" evidence="1">
    <location>
        <begin position="1"/>
        <end position="28"/>
    </location>
</feature>
<sequence>MDELGHAQEEIKEEMNQMKEQRAKILESLQAISTNGIPATIGGERTNMPQYLPNVASQGIITPHTMNQGFPTSMPIYGLPPRYVPPVAVTYSDNVATTQNIISTIHPNAETSQCFPNNPLEGTATMGIHTQNMITSSGIIAPYSQSKEKLDILEERLRAIEGVNGYVSWKLKNFVWFLI</sequence>